<dbReference type="AlphaFoldDB" id="A0A8S1JXF8"/>
<keyword evidence="1" id="KW-0472">Membrane</keyword>
<reference evidence="2" key="1">
    <citation type="submission" date="2021-01" db="EMBL/GenBank/DDBJ databases">
        <authorList>
            <consortium name="Genoscope - CEA"/>
            <person name="William W."/>
        </authorList>
    </citation>
    <scope>NUCLEOTIDE SEQUENCE</scope>
</reference>
<keyword evidence="1" id="KW-1133">Transmembrane helix</keyword>
<name>A0A8S1JXF8_PARPR</name>
<organism evidence="2 3">
    <name type="scientific">Paramecium primaurelia</name>
    <dbReference type="NCBI Taxonomy" id="5886"/>
    <lineage>
        <taxon>Eukaryota</taxon>
        <taxon>Sar</taxon>
        <taxon>Alveolata</taxon>
        <taxon>Ciliophora</taxon>
        <taxon>Intramacronucleata</taxon>
        <taxon>Oligohymenophorea</taxon>
        <taxon>Peniculida</taxon>
        <taxon>Parameciidae</taxon>
        <taxon>Paramecium</taxon>
    </lineage>
</organism>
<dbReference type="OMA" id="VGFQSIH"/>
<sequence length="111" mass="12568">MKGLGVFLIGIYIAIYGIALLTDPWTQLHYDRSIRQLGMKNLQQFVALALKVRSLYGFAHIFAGYCLMNKISSMKLIISCIFAIDIIIQIGFQSIHQIFQDVILIGIVNYV</sequence>
<protein>
    <submittedName>
        <fullName evidence="2">Uncharacterized protein</fullName>
    </submittedName>
</protein>
<dbReference type="EMBL" id="CAJJDM010000006">
    <property type="protein sequence ID" value="CAD8045360.1"/>
    <property type="molecule type" value="Genomic_DNA"/>
</dbReference>
<keyword evidence="1" id="KW-0812">Transmembrane</keyword>
<dbReference type="Proteomes" id="UP000688137">
    <property type="component" value="Unassembled WGS sequence"/>
</dbReference>
<gene>
    <name evidence="2" type="ORF">PPRIM_AZ9-3.1.T0090380</name>
</gene>
<accession>A0A8S1JXF8</accession>
<feature type="transmembrane region" description="Helical" evidence="1">
    <location>
        <begin position="6"/>
        <end position="25"/>
    </location>
</feature>
<keyword evidence="3" id="KW-1185">Reference proteome</keyword>
<feature type="transmembrane region" description="Helical" evidence="1">
    <location>
        <begin position="45"/>
        <end position="65"/>
    </location>
</feature>
<evidence type="ECO:0000256" key="1">
    <source>
        <dbReference type="SAM" id="Phobius"/>
    </source>
</evidence>
<feature type="transmembrane region" description="Helical" evidence="1">
    <location>
        <begin position="71"/>
        <end position="92"/>
    </location>
</feature>
<evidence type="ECO:0000313" key="3">
    <source>
        <dbReference type="Proteomes" id="UP000688137"/>
    </source>
</evidence>
<evidence type="ECO:0000313" key="2">
    <source>
        <dbReference type="EMBL" id="CAD8045360.1"/>
    </source>
</evidence>
<proteinExistence type="predicted"/>
<comment type="caution">
    <text evidence="2">The sequence shown here is derived from an EMBL/GenBank/DDBJ whole genome shotgun (WGS) entry which is preliminary data.</text>
</comment>